<name>A0A423SWW1_PENVA</name>
<evidence type="ECO:0000313" key="3">
    <source>
        <dbReference type="EMBL" id="ROT68750.1"/>
    </source>
</evidence>
<comment type="caution">
    <text evidence="3">The sequence shown here is derived from an EMBL/GenBank/DDBJ whole genome shotgun (WGS) entry which is preliminary data.</text>
</comment>
<dbReference type="Proteomes" id="UP000283509">
    <property type="component" value="Unassembled WGS sequence"/>
</dbReference>
<proteinExistence type="predicted"/>
<gene>
    <name evidence="3" type="ORF">C7M84_013086</name>
</gene>
<accession>A0A423SWW1</accession>
<feature type="compositionally biased region" description="Polar residues" evidence="1">
    <location>
        <begin position="341"/>
        <end position="356"/>
    </location>
</feature>
<evidence type="ECO:0000256" key="2">
    <source>
        <dbReference type="SAM" id="Phobius"/>
    </source>
</evidence>
<feature type="region of interest" description="Disordered" evidence="1">
    <location>
        <begin position="328"/>
        <end position="361"/>
    </location>
</feature>
<feature type="compositionally biased region" description="Polar residues" evidence="1">
    <location>
        <begin position="253"/>
        <end position="262"/>
    </location>
</feature>
<keyword evidence="2" id="KW-0812">Transmembrane</keyword>
<feature type="region of interest" description="Disordered" evidence="1">
    <location>
        <begin position="202"/>
        <end position="312"/>
    </location>
</feature>
<sequence length="423" mass="47115">MLFLSRLLYDIPQREVPGQPSLRSTTPQRAVSSVRLSVDPRVRAAWWEGRQRVERAGSSTSPHAPPPLSRPRWCPFTTRYFVIPGHPTNPITHRFTYPTRSPQDHHICNRQGTIPAPLRHHTLHQMTESPQHTKSPQSPHTLDQATTYSLLQATENSRFTRPRSPAKISCSDERVVLALLLSRLVALLLVLALLLRLALSAKKTRPRSPAQTRSRSPASRPRSPAQIKSSSLSCRLSPAPPRSPAKSRPRSPAQTRPRSPAQTRPRSPAKSRPRSPAQTRPRSPAKSRPRSPAQTRPRSPAKNSSRSPARPRSLLRLVLALLLESSSLSCSDPAKSRPRSPAQTRSRSPAKSSDSPAQRPRSPALVLALLLRAQTPRSKTLSRSPAQTRPRSPAKILALLLRLILARIRIAHILFMLIHAYRT</sequence>
<keyword evidence="2" id="KW-0472">Membrane</keyword>
<protein>
    <submittedName>
        <fullName evidence="3">Proteoglycan 4</fullName>
    </submittedName>
</protein>
<dbReference type="EMBL" id="QCYY01002637">
    <property type="protein sequence ID" value="ROT68750.1"/>
    <property type="molecule type" value="Genomic_DNA"/>
</dbReference>
<feature type="compositionally biased region" description="Low complexity" evidence="1">
    <location>
        <begin position="290"/>
        <end position="312"/>
    </location>
</feature>
<organism evidence="3 4">
    <name type="scientific">Penaeus vannamei</name>
    <name type="common">Whiteleg shrimp</name>
    <name type="synonym">Litopenaeus vannamei</name>
    <dbReference type="NCBI Taxonomy" id="6689"/>
    <lineage>
        <taxon>Eukaryota</taxon>
        <taxon>Metazoa</taxon>
        <taxon>Ecdysozoa</taxon>
        <taxon>Arthropoda</taxon>
        <taxon>Crustacea</taxon>
        <taxon>Multicrustacea</taxon>
        <taxon>Malacostraca</taxon>
        <taxon>Eumalacostraca</taxon>
        <taxon>Eucarida</taxon>
        <taxon>Decapoda</taxon>
        <taxon>Dendrobranchiata</taxon>
        <taxon>Penaeoidea</taxon>
        <taxon>Penaeidae</taxon>
        <taxon>Penaeus</taxon>
    </lineage>
</organism>
<reference evidence="3 4" key="2">
    <citation type="submission" date="2019-01" db="EMBL/GenBank/DDBJ databases">
        <title>The decoding of complex shrimp genome reveals the adaptation for benthos swimmer, frequently molting mechanism and breeding impact on genome.</title>
        <authorList>
            <person name="Sun Y."/>
            <person name="Gao Y."/>
            <person name="Yu Y."/>
        </authorList>
    </citation>
    <scope>NUCLEOTIDE SEQUENCE [LARGE SCALE GENOMIC DNA]</scope>
    <source>
        <tissue evidence="3">Muscle</tissue>
    </source>
</reference>
<reference evidence="3 4" key="1">
    <citation type="submission" date="2018-04" db="EMBL/GenBank/DDBJ databases">
        <authorList>
            <person name="Zhang X."/>
            <person name="Yuan J."/>
            <person name="Li F."/>
            <person name="Xiang J."/>
        </authorList>
    </citation>
    <scope>NUCLEOTIDE SEQUENCE [LARGE SCALE GENOMIC DNA]</scope>
    <source>
        <tissue evidence="3">Muscle</tissue>
    </source>
</reference>
<evidence type="ECO:0000313" key="4">
    <source>
        <dbReference type="Proteomes" id="UP000283509"/>
    </source>
</evidence>
<dbReference type="AlphaFoldDB" id="A0A423SWW1"/>
<feature type="compositionally biased region" description="Low complexity" evidence="1">
    <location>
        <begin position="202"/>
        <end position="237"/>
    </location>
</feature>
<feature type="transmembrane region" description="Helical" evidence="2">
    <location>
        <begin position="399"/>
        <end position="421"/>
    </location>
</feature>
<feature type="transmembrane region" description="Helical" evidence="2">
    <location>
        <begin position="175"/>
        <end position="199"/>
    </location>
</feature>
<keyword evidence="4" id="KW-1185">Reference proteome</keyword>
<keyword evidence="2" id="KW-1133">Transmembrane helix</keyword>
<evidence type="ECO:0000256" key="1">
    <source>
        <dbReference type="SAM" id="MobiDB-lite"/>
    </source>
</evidence>